<dbReference type="PROSITE" id="PS00086">
    <property type="entry name" value="CYTOCHROME_P450"/>
    <property type="match status" value="1"/>
</dbReference>
<dbReference type="InterPro" id="IPR036396">
    <property type="entry name" value="Cyt_P450_sf"/>
</dbReference>
<keyword evidence="6 7" id="KW-0503">Monooxygenase</keyword>
<dbReference type="GO" id="GO:0016705">
    <property type="term" value="F:oxidoreductase activity, acting on paired donors, with incorporation or reduction of molecular oxygen"/>
    <property type="evidence" value="ECO:0007669"/>
    <property type="project" value="InterPro"/>
</dbReference>
<organism evidence="9 10">
    <name type="scientific">Streptomyces monashensis</name>
    <dbReference type="NCBI Taxonomy" id="1678012"/>
    <lineage>
        <taxon>Bacteria</taxon>
        <taxon>Bacillati</taxon>
        <taxon>Actinomycetota</taxon>
        <taxon>Actinomycetes</taxon>
        <taxon>Kitasatosporales</taxon>
        <taxon>Streptomycetaceae</taxon>
        <taxon>Streptomyces</taxon>
    </lineage>
</organism>
<feature type="region of interest" description="Disordered" evidence="8">
    <location>
        <begin position="1"/>
        <end position="30"/>
    </location>
</feature>
<evidence type="ECO:0000313" key="9">
    <source>
        <dbReference type="EMBL" id="OIK01016.1"/>
    </source>
</evidence>
<keyword evidence="3 7" id="KW-0479">Metal-binding</keyword>
<dbReference type="CDD" id="cd11030">
    <property type="entry name" value="CYP105-like"/>
    <property type="match status" value="1"/>
</dbReference>
<dbReference type="SUPFAM" id="SSF48264">
    <property type="entry name" value="Cytochrome P450"/>
    <property type="match status" value="1"/>
</dbReference>
<protein>
    <submittedName>
        <fullName evidence="9">Cytochrome</fullName>
    </submittedName>
</protein>
<dbReference type="GO" id="GO:0005506">
    <property type="term" value="F:iron ion binding"/>
    <property type="evidence" value="ECO:0007669"/>
    <property type="project" value="InterPro"/>
</dbReference>
<proteinExistence type="inferred from homology"/>
<evidence type="ECO:0000256" key="8">
    <source>
        <dbReference type="SAM" id="MobiDB-lite"/>
    </source>
</evidence>
<dbReference type="InterPro" id="IPR017972">
    <property type="entry name" value="Cyt_P450_CS"/>
</dbReference>
<dbReference type="PRINTS" id="PR00359">
    <property type="entry name" value="BP450"/>
</dbReference>
<reference evidence="9 10" key="1">
    <citation type="submission" date="2016-10" db="EMBL/GenBank/DDBJ databases">
        <title>Genome sequence of Streptomyces sp. MUSC 1.</title>
        <authorList>
            <person name="Lee L.-H."/>
            <person name="Ser H.-L."/>
            <person name="Law J.W.-F."/>
        </authorList>
    </citation>
    <scope>NUCLEOTIDE SEQUENCE [LARGE SCALE GENOMIC DNA]</scope>
    <source>
        <strain evidence="9 10">MUSC 1</strain>
    </source>
</reference>
<dbReference type="RefSeq" id="WP_071383519.1">
    <property type="nucleotide sequence ID" value="NZ_MLYO01000046.1"/>
</dbReference>
<dbReference type="Pfam" id="PF00067">
    <property type="entry name" value="p450"/>
    <property type="match status" value="1"/>
</dbReference>
<evidence type="ECO:0000256" key="4">
    <source>
        <dbReference type="ARBA" id="ARBA00023002"/>
    </source>
</evidence>
<evidence type="ECO:0000256" key="1">
    <source>
        <dbReference type="ARBA" id="ARBA00010617"/>
    </source>
</evidence>
<dbReference type="FunFam" id="1.10.630.10:FF:000018">
    <property type="entry name" value="Cytochrome P450 monooxygenase"/>
    <property type="match status" value="1"/>
</dbReference>
<accession>A0A1S2Q645</accession>
<dbReference type="AlphaFoldDB" id="A0A1S2Q645"/>
<keyword evidence="2 7" id="KW-0349">Heme</keyword>
<evidence type="ECO:0000256" key="6">
    <source>
        <dbReference type="ARBA" id="ARBA00023033"/>
    </source>
</evidence>
<sequence length="427" mass="46634">MTTSPETAPAPAGIPDLPDPRSARCPFDPSPQMRGLAAFGPVFRVRNWDGKTPWVVTSHAEQKALLSDNRLSVDFAAPGFPSPIARHGGGEGESEVHGEAAQDGDNHGVTDLSFVGMDDPEHARLRRMVSGVFTIKRVEAMRPAVQELVDGFIDRLLDGPKPVDLVQAFSLPIPSLVISELLGVPYGDHEFFQINSKTLVSLTATPAERHSAHTALVDYLDQLVGERLGNPGEDVLSRLAAQVRAGELTRREVAVMGVLLLLGGHETTANMITLGILLLLQHPRQAARVRDAEDPEVVVGAVEELLRFLTIAHLGRRRTALEDIEIAGQTIRKGEGVIMLGELANRDPSVFPDPDRLDITRDARQHQAFGAGTHHCIGQPLARMELQVIYPALLRRIPTLRLATELDQVPFKFDAVIYGAHELHVTW</sequence>
<dbReference type="PRINTS" id="PR00385">
    <property type="entry name" value="P450"/>
</dbReference>
<keyword evidence="4 7" id="KW-0560">Oxidoreductase</keyword>
<dbReference type="EMBL" id="MLYO01000046">
    <property type="protein sequence ID" value="OIK01016.1"/>
    <property type="molecule type" value="Genomic_DNA"/>
</dbReference>
<evidence type="ECO:0000256" key="5">
    <source>
        <dbReference type="ARBA" id="ARBA00023004"/>
    </source>
</evidence>
<evidence type="ECO:0000313" key="10">
    <source>
        <dbReference type="Proteomes" id="UP000179642"/>
    </source>
</evidence>
<dbReference type="InterPro" id="IPR001128">
    <property type="entry name" value="Cyt_P450"/>
</dbReference>
<evidence type="ECO:0000256" key="3">
    <source>
        <dbReference type="ARBA" id="ARBA00022723"/>
    </source>
</evidence>
<gene>
    <name evidence="9" type="ORF">BIV23_26690</name>
</gene>
<dbReference type="OrthoDB" id="3664945at2"/>
<comment type="similarity">
    <text evidence="1 7">Belongs to the cytochrome P450 family.</text>
</comment>
<keyword evidence="5 7" id="KW-0408">Iron</keyword>
<dbReference type="GO" id="GO:0004497">
    <property type="term" value="F:monooxygenase activity"/>
    <property type="evidence" value="ECO:0007669"/>
    <property type="project" value="UniProtKB-KW"/>
</dbReference>
<dbReference type="PANTHER" id="PTHR46696">
    <property type="entry name" value="P450, PUTATIVE (EUROFUNG)-RELATED"/>
    <property type="match status" value="1"/>
</dbReference>
<dbReference type="InterPro" id="IPR002397">
    <property type="entry name" value="Cyt_P450_B"/>
</dbReference>
<name>A0A1S2Q645_9ACTN</name>
<comment type="caution">
    <text evidence="9">The sequence shown here is derived from an EMBL/GenBank/DDBJ whole genome shotgun (WGS) entry which is preliminary data.</text>
</comment>
<dbReference type="Proteomes" id="UP000179642">
    <property type="component" value="Unassembled WGS sequence"/>
</dbReference>
<evidence type="ECO:0000256" key="7">
    <source>
        <dbReference type="RuleBase" id="RU000461"/>
    </source>
</evidence>
<keyword evidence="10" id="KW-1185">Reference proteome</keyword>
<evidence type="ECO:0000256" key="2">
    <source>
        <dbReference type="ARBA" id="ARBA00022617"/>
    </source>
</evidence>
<dbReference type="GO" id="GO:0020037">
    <property type="term" value="F:heme binding"/>
    <property type="evidence" value="ECO:0007669"/>
    <property type="project" value="InterPro"/>
</dbReference>
<dbReference type="PANTHER" id="PTHR46696:SF1">
    <property type="entry name" value="CYTOCHROME P450 YJIB-RELATED"/>
    <property type="match status" value="1"/>
</dbReference>
<dbReference type="Gene3D" id="1.10.630.10">
    <property type="entry name" value="Cytochrome P450"/>
    <property type="match status" value="1"/>
</dbReference>